<organism evidence="10 11">
    <name type="scientific">Candidatus Fimimonas gallinarum</name>
    <dbReference type="NCBI Taxonomy" id="2840821"/>
    <lineage>
        <taxon>Bacteria</taxon>
        <taxon>Pseudomonadati</taxon>
        <taxon>Myxococcota</taxon>
        <taxon>Myxococcia</taxon>
        <taxon>Myxococcales</taxon>
        <taxon>Cystobacterineae</taxon>
        <taxon>Myxococcaceae</taxon>
        <taxon>Myxococcaceae incertae sedis</taxon>
        <taxon>Candidatus Fimimonas</taxon>
    </lineage>
</organism>
<evidence type="ECO:0000313" key="11">
    <source>
        <dbReference type="Proteomes" id="UP000824200"/>
    </source>
</evidence>
<accession>A0A9D1E4Y9</accession>
<dbReference type="InterPro" id="IPR000515">
    <property type="entry name" value="MetI-like"/>
</dbReference>
<evidence type="ECO:0000256" key="4">
    <source>
        <dbReference type="ARBA" id="ARBA00022692"/>
    </source>
</evidence>
<comment type="subcellular location">
    <subcellularLocation>
        <location evidence="1 7">Cell membrane</location>
        <topology evidence="1 7">Multi-pass membrane protein</topology>
    </subcellularLocation>
</comment>
<feature type="transmembrane region" description="Helical" evidence="7">
    <location>
        <begin position="145"/>
        <end position="169"/>
    </location>
</feature>
<evidence type="ECO:0000256" key="3">
    <source>
        <dbReference type="ARBA" id="ARBA00022475"/>
    </source>
</evidence>
<dbReference type="SUPFAM" id="SSF161098">
    <property type="entry name" value="MetI-like"/>
    <property type="match status" value="1"/>
</dbReference>
<feature type="transmembrane region" description="Helical" evidence="7">
    <location>
        <begin position="256"/>
        <end position="278"/>
    </location>
</feature>
<dbReference type="PANTHER" id="PTHR43744">
    <property type="entry name" value="ABC TRANSPORTER PERMEASE PROTEIN MG189-RELATED-RELATED"/>
    <property type="match status" value="1"/>
</dbReference>
<keyword evidence="5 7" id="KW-1133">Transmembrane helix</keyword>
<dbReference type="CDD" id="cd06261">
    <property type="entry name" value="TM_PBP2"/>
    <property type="match status" value="1"/>
</dbReference>
<evidence type="ECO:0000256" key="5">
    <source>
        <dbReference type="ARBA" id="ARBA00022989"/>
    </source>
</evidence>
<reference evidence="10" key="1">
    <citation type="submission" date="2020-10" db="EMBL/GenBank/DDBJ databases">
        <authorList>
            <person name="Gilroy R."/>
        </authorList>
    </citation>
    <scope>NUCLEOTIDE SEQUENCE</scope>
    <source>
        <strain evidence="10">CHK121-14286</strain>
    </source>
</reference>
<dbReference type="EMBL" id="DVHL01000042">
    <property type="protein sequence ID" value="HIR66224.1"/>
    <property type="molecule type" value="Genomic_DNA"/>
</dbReference>
<reference evidence="10" key="2">
    <citation type="journal article" date="2021" name="PeerJ">
        <title>Extensive microbial diversity within the chicken gut microbiome revealed by metagenomics and culture.</title>
        <authorList>
            <person name="Gilroy R."/>
            <person name="Ravi A."/>
            <person name="Getino M."/>
            <person name="Pursley I."/>
            <person name="Horton D.L."/>
            <person name="Alikhan N.F."/>
            <person name="Baker D."/>
            <person name="Gharbi K."/>
            <person name="Hall N."/>
            <person name="Watson M."/>
            <person name="Adriaenssens E.M."/>
            <person name="Foster-Nyarko E."/>
            <person name="Jarju S."/>
            <person name="Secka A."/>
            <person name="Antonio M."/>
            <person name="Oren A."/>
            <person name="Chaudhuri R.R."/>
            <person name="La Ragione R."/>
            <person name="Hildebrand F."/>
            <person name="Pallen M.J."/>
        </authorList>
    </citation>
    <scope>NUCLEOTIDE SEQUENCE</scope>
    <source>
        <strain evidence="10">CHK121-14286</strain>
    </source>
</reference>
<evidence type="ECO:0000256" key="8">
    <source>
        <dbReference type="SAM" id="MobiDB-lite"/>
    </source>
</evidence>
<keyword evidence="3" id="KW-1003">Cell membrane</keyword>
<gene>
    <name evidence="10" type="ORF">IAC95_05040</name>
</gene>
<evidence type="ECO:0000256" key="6">
    <source>
        <dbReference type="ARBA" id="ARBA00023136"/>
    </source>
</evidence>
<keyword evidence="2 7" id="KW-0813">Transport</keyword>
<comment type="caution">
    <text evidence="10">The sequence shown here is derived from an EMBL/GenBank/DDBJ whole genome shotgun (WGS) entry which is preliminary data.</text>
</comment>
<feature type="transmembrane region" description="Helical" evidence="7">
    <location>
        <begin position="327"/>
        <end position="346"/>
    </location>
</feature>
<evidence type="ECO:0000256" key="1">
    <source>
        <dbReference type="ARBA" id="ARBA00004651"/>
    </source>
</evidence>
<feature type="transmembrane region" description="Helical" evidence="7">
    <location>
        <begin position="181"/>
        <end position="202"/>
    </location>
</feature>
<evidence type="ECO:0000313" key="10">
    <source>
        <dbReference type="EMBL" id="HIR66224.1"/>
    </source>
</evidence>
<comment type="similarity">
    <text evidence="7">Belongs to the binding-protein-dependent transport system permease family.</text>
</comment>
<dbReference type="AlphaFoldDB" id="A0A9D1E4Y9"/>
<dbReference type="InterPro" id="IPR035906">
    <property type="entry name" value="MetI-like_sf"/>
</dbReference>
<feature type="region of interest" description="Disordered" evidence="8">
    <location>
        <begin position="1"/>
        <end position="26"/>
    </location>
</feature>
<dbReference type="Proteomes" id="UP000824200">
    <property type="component" value="Unassembled WGS sequence"/>
</dbReference>
<dbReference type="Gene3D" id="1.10.3720.10">
    <property type="entry name" value="MetI-like"/>
    <property type="match status" value="1"/>
</dbReference>
<evidence type="ECO:0000259" key="9">
    <source>
        <dbReference type="PROSITE" id="PS50928"/>
    </source>
</evidence>
<evidence type="ECO:0000256" key="7">
    <source>
        <dbReference type="RuleBase" id="RU363032"/>
    </source>
</evidence>
<dbReference type="GO" id="GO:0005886">
    <property type="term" value="C:plasma membrane"/>
    <property type="evidence" value="ECO:0007669"/>
    <property type="project" value="UniProtKB-SubCell"/>
</dbReference>
<keyword evidence="4 7" id="KW-0812">Transmembrane</keyword>
<keyword evidence="6 7" id="KW-0472">Membrane</keyword>
<feature type="domain" description="ABC transmembrane type-1" evidence="9">
    <location>
        <begin position="146"/>
        <end position="345"/>
    </location>
</feature>
<dbReference type="GO" id="GO:0055085">
    <property type="term" value="P:transmembrane transport"/>
    <property type="evidence" value="ECO:0007669"/>
    <property type="project" value="InterPro"/>
</dbReference>
<proteinExistence type="inferred from homology"/>
<dbReference type="PANTHER" id="PTHR43744:SF12">
    <property type="entry name" value="ABC TRANSPORTER PERMEASE PROTEIN MG189-RELATED"/>
    <property type="match status" value="1"/>
</dbReference>
<name>A0A9D1E4Y9_9BACT</name>
<sequence>MSKKKKDAMTEDVVVPQVPEEISEESPALLEEEVVTADKSKLQQTVSHISADSALLDRQAVGFDVESERKKQRVSNIIRNIFVYTFLTICAVFAFMPFYWMIISSLKTEMEYREAVPTFFPRVFMWGNYKSVLMQTDSAGSFSRILLNTLIVGLLSTGIGVVVTIVTAYALARMNFKGKNILFGLMLATMMIPGEMYTLTNYLTISKWDWNDSYTVLIVPFLVSVYYTYLLRNNFMQIPNSLYQAAKVDGLSDMGYLVKVMVPLTAPTLVSITLLKFIGTWNSYIWPRLVNTADWQMITNWVTNGFTDRGGMLYEGLYSSSEPLTTLKMAAVCMVSLPLFVLFIFCRKYIMHGVSKSGTKG</sequence>
<evidence type="ECO:0000256" key="2">
    <source>
        <dbReference type="ARBA" id="ARBA00022448"/>
    </source>
</evidence>
<dbReference type="PROSITE" id="PS50928">
    <property type="entry name" value="ABC_TM1"/>
    <property type="match status" value="1"/>
</dbReference>
<feature type="transmembrane region" description="Helical" evidence="7">
    <location>
        <begin position="81"/>
        <end position="102"/>
    </location>
</feature>
<dbReference type="Pfam" id="PF00528">
    <property type="entry name" value="BPD_transp_1"/>
    <property type="match status" value="1"/>
</dbReference>
<protein>
    <submittedName>
        <fullName evidence="10">Carbohydrate ABC transporter permease</fullName>
    </submittedName>
</protein>
<feature type="transmembrane region" description="Helical" evidence="7">
    <location>
        <begin position="214"/>
        <end position="235"/>
    </location>
</feature>